<dbReference type="Proteomes" id="UP000007463">
    <property type="component" value="Chromosome"/>
</dbReference>
<feature type="transmembrane region" description="Helical" evidence="1">
    <location>
        <begin position="83"/>
        <end position="107"/>
    </location>
</feature>
<organism evidence="2 3">
    <name type="scientific">Fluviicola taffensis (strain DSM 16823 / NCIMB 13979 / RW262)</name>
    <dbReference type="NCBI Taxonomy" id="755732"/>
    <lineage>
        <taxon>Bacteria</taxon>
        <taxon>Pseudomonadati</taxon>
        <taxon>Bacteroidota</taxon>
        <taxon>Flavobacteriia</taxon>
        <taxon>Flavobacteriales</taxon>
        <taxon>Crocinitomicaceae</taxon>
        <taxon>Fluviicola</taxon>
    </lineage>
</organism>
<dbReference type="HOGENOM" id="CLU_1862234_0_0_10"/>
<dbReference type="AlphaFoldDB" id="F2I9E3"/>
<evidence type="ECO:0000313" key="2">
    <source>
        <dbReference type="EMBL" id="AEA44100.1"/>
    </source>
</evidence>
<dbReference type="EMBL" id="CP002542">
    <property type="protein sequence ID" value="AEA44100.1"/>
    <property type="molecule type" value="Genomic_DNA"/>
</dbReference>
<reference evidence="2 3" key="1">
    <citation type="journal article" date="2011" name="Stand. Genomic Sci.">
        <title>Complete genome sequence of the gliding freshwater bacterium Fluviicola taffensis type strain (RW262).</title>
        <authorList>
            <person name="Woyke T."/>
            <person name="Chertkov O."/>
            <person name="Lapidus A."/>
            <person name="Nolan M."/>
            <person name="Lucas S."/>
            <person name="Del Rio T.G."/>
            <person name="Tice H."/>
            <person name="Cheng J.F."/>
            <person name="Tapia R."/>
            <person name="Han C."/>
            <person name="Goodwin L."/>
            <person name="Pitluck S."/>
            <person name="Liolios K."/>
            <person name="Pagani I."/>
            <person name="Ivanova N."/>
            <person name="Huntemann M."/>
            <person name="Mavromatis K."/>
            <person name="Mikhailova N."/>
            <person name="Pati A."/>
            <person name="Chen A."/>
            <person name="Palaniappan K."/>
            <person name="Land M."/>
            <person name="Hauser L."/>
            <person name="Brambilla E.M."/>
            <person name="Rohde M."/>
            <person name="Mwirichia R."/>
            <person name="Sikorski J."/>
            <person name="Tindall B.J."/>
            <person name="Goker M."/>
            <person name="Bristow J."/>
            <person name="Eisen J.A."/>
            <person name="Markowitz V."/>
            <person name="Hugenholtz P."/>
            <person name="Klenk H.P."/>
            <person name="Kyrpides N.C."/>
        </authorList>
    </citation>
    <scope>NUCLEOTIDE SEQUENCE [LARGE SCALE GENOMIC DNA]</scope>
    <source>
        <strain evidence="3">DSM 16823 / RW262 / RW262</strain>
    </source>
</reference>
<reference evidence="3" key="2">
    <citation type="submission" date="2011-02" db="EMBL/GenBank/DDBJ databases">
        <title>The complete genome of Fluviicola taffensis DSM 16823.</title>
        <authorList>
            <consortium name="US DOE Joint Genome Institute (JGI-PGF)"/>
            <person name="Lucas S."/>
            <person name="Copeland A."/>
            <person name="Lapidus A."/>
            <person name="Bruce D."/>
            <person name="Goodwin L."/>
            <person name="Pitluck S."/>
            <person name="Kyrpides N."/>
            <person name="Mavromatis K."/>
            <person name="Ivanova N."/>
            <person name="Mikhailova N."/>
            <person name="Pagani I."/>
            <person name="Chertkov O."/>
            <person name="Detter J.C."/>
            <person name="Han C."/>
            <person name="Tapia R."/>
            <person name="Land M."/>
            <person name="Hauser L."/>
            <person name="Markowitz V."/>
            <person name="Cheng J.-F."/>
            <person name="Hugenholtz P."/>
            <person name="Woyke T."/>
            <person name="Wu D."/>
            <person name="Tindall B."/>
            <person name="Pomrenke H.G."/>
            <person name="Brambilla E."/>
            <person name="Klenk H.-P."/>
            <person name="Eisen J.A."/>
        </authorList>
    </citation>
    <scope>NUCLEOTIDE SEQUENCE [LARGE SCALE GENOMIC DNA]</scope>
    <source>
        <strain evidence="3">DSM 16823 / RW262 / RW262</strain>
    </source>
</reference>
<evidence type="ECO:0000256" key="1">
    <source>
        <dbReference type="SAM" id="Phobius"/>
    </source>
</evidence>
<dbReference type="KEGG" id="fte:Fluta_2114"/>
<feature type="transmembrane region" description="Helical" evidence="1">
    <location>
        <begin position="54"/>
        <end position="76"/>
    </location>
</feature>
<keyword evidence="1" id="KW-0472">Membrane</keyword>
<feature type="transmembrane region" description="Helical" evidence="1">
    <location>
        <begin position="113"/>
        <end position="130"/>
    </location>
</feature>
<dbReference type="STRING" id="755732.Fluta_2114"/>
<protein>
    <submittedName>
        <fullName evidence="2">Uncharacterized protein</fullName>
    </submittedName>
</protein>
<proteinExistence type="predicted"/>
<keyword evidence="1" id="KW-0812">Transmembrane</keyword>
<feature type="transmembrane region" description="Helical" evidence="1">
    <location>
        <begin position="12"/>
        <end position="34"/>
    </location>
</feature>
<gene>
    <name evidence="2" type="ordered locus">Fluta_2114</name>
</gene>
<sequence>MRPSSNKDSKIFQNLYLPYLVLLSSLFIHSQIILTRFKFDETSVQLAPYRFKTIIYGYESNIILFFIVFTLLIQGISFIKKSFFIEFILAFLASIWLGLTSFLIYFYTDYLVIGFYFCILASGYIVFLNLRTRFYLD</sequence>
<keyword evidence="1" id="KW-1133">Transmembrane helix</keyword>
<name>F2I9E3_FLUTR</name>
<keyword evidence="3" id="KW-1185">Reference proteome</keyword>
<evidence type="ECO:0000313" key="3">
    <source>
        <dbReference type="Proteomes" id="UP000007463"/>
    </source>
</evidence>
<accession>F2I9E3</accession>